<comment type="caution">
    <text evidence="8">The sequence shown here is derived from an EMBL/GenBank/DDBJ whole genome shotgun (WGS) entry which is preliminary data.</text>
</comment>
<evidence type="ECO:0000259" key="7">
    <source>
        <dbReference type="PROSITE" id="PS50011"/>
    </source>
</evidence>
<organism evidence="8 9">
    <name type="scientific">Paramecium sonneborni</name>
    <dbReference type="NCBI Taxonomy" id="65129"/>
    <lineage>
        <taxon>Eukaryota</taxon>
        <taxon>Sar</taxon>
        <taxon>Alveolata</taxon>
        <taxon>Ciliophora</taxon>
        <taxon>Intramacronucleata</taxon>
        <taxon>Oligohymenophorea</taxon>
        <taxon>Peniculida</taxon>
        <taxon>Parameciidae</taxon>
        <taxon>Paramecium</taxon>
    </lineage>
</organism>
<dbReference type="GO" id="GO:0004674">
    <property type="term" value="F:protein serine/threonine kinase activity"/>
    <property type="evidence" value="ECO:0007669"/>
    <property type="project" value="UniProtKB-KW"/>
</dbReference>
<evidence type="ECO:0000313" key="9">
    <source>
        <dbReference type="Proteomes" id="UP000692954"/>
    </source>
</evidence>
<evidence type="ECO:0000256" key="5">
    <source>
        <dbReference type="ARBA" id="ARBA00022840"/>
    </source>
</evidence>
<dbReference type="OrthoDB" id="192887at2759"/>
<keyword evidence="5 6" id="KW-0067">ATP-binding</keyword>
<dbReference type="Pfam" id="PF00069">
    <property type="entry name" value="Pkinase"/>
    <property type="match status" value="1"/>
</dbReference>
<feature type="binding site" evidence="6">
    <location>
        <position position="48"/>
    </location>
    <ligand>
        <name>ATP</name>
        <dbReference type="ChEBI" id="CHEBI:30616"/>
    </ligand>
</feature>
<reference evidence="8" key="1">
    <citation type="submission" date="2021-01" db="EMBL/GenBank/DDBJ databases">
        <authorList>
            <consortium name="Genoscope - CEA"/>
            <person name="William W."/>
        </authorList>
    </citation>
    <scope>NUCLEOTIDE SEQUENCE</scope>
</reference>
<evidence type="ECO:0000313" key="8">
    <source>
        <dbReference type="EMBL" id="CAD8050986.1"/>
    </source>
</evidence>
<sequence length="374" mass="43611">MKQNKFGGIEFNCGDRYQIIKLIGSGTYGSVVLAYDIKHQSRKVAIKKLNQIEDVIDAKRILREILIQRQMDHPNILKIYDLLYDSVNSEIYIVSQFYPTDLGKVIAGHQELSVEHVSFIMYQLCKGLHYLHSSNSIHRDIKPRNILANERCEVCYCDFGFARKFDENEEQQQEDNMTEYVVTRFYRAPEIMLSSSHYSKPVDVWALGCTFAELMSRRILFHAPNYLQMIKLIFDILGKPSEKELQSFVTNANALAFIDKLPPKTLQSASKSVPYPDAKARDLLDKMLQMNPKNRITIQQCLEHPFFDTIRNKEEETTFNGLLECDFEKDEKITLTQIYFLIFEEINQVKLLNNEQTINSNQEIQKLKLKKNIQ</sequence>
<dbReference type="InterPro" id="IPR017441">
    <property type="entry name" value="Protein_kinase_ATP_BS"/>
</dbReference>
<evidence type="ECO:0000256" key="6">
    <source>
        <dbReference type="PROSITE-ProRule" id="PRU10141"/>
    </source>
</evidence>
<name>A0A8S1KDB5_9CILI</name>
<dbReference type="FunFam" id="1.10.510.10:FF:000040">
    <property type="entry name" value="Mitogen-activated protein kinase"/>
    <property type="match status" value="1"/>
</dbReference>
<dbReference type="InterPro" id="IPR050117">
    <property type="entry name" value="MAPK"/>
</dbReference>
<proteinExistence type="predicted"/>
<keyword evidence="1" id="KW-0723">Serine/threonine-protein kinase</keyword>
<evidence type="ECO:0000256" key="4">
    <source>
        <dbReference type="ARBA" id="ARBA00022777"/>
    </source>
</evidence>
<keyword evidence="4" id="KW-0418">Kinase</keyword>
<dbReference type="GO" id="GO:0005524">
    <property type="term" value="F:ATP binding"/>
    <property type="evidence" value="ECO:0007669"/>
    <property type="project" value="UniProtKB-UniRule"/>
</dbReference>
<dbReference type="EMBL" id="CAJJDN010000005">
    <property type="protein sequence ID" value="CAD8050986.1"/>
    <property type="molecule type" value="Genomic_DNA"/>
</dbReference>
<accession>A0A8S1KDB5</accession>
<dbReference type="InterPro" id="IPR000719">
    <property type="entry name" value="Prot_kinase_dom"/>
</dbReference>
<keyword evidence="3 6" id="KW-0547">Nucleotide-binding</keyword>
<dbReference type="Proteomes" id="UP000692954">
    <property type="component" value="Unassembled WGS sequence"/>
</dbReference>
<dbReference type="SMART" id="SM00220">
    <property type="entry name" value="S_TKc"/>
    <property type="match status" value="1"/>
</dbReference>
<evidence type="ECO:0000256" key="1">
    <source>
        <dbReference type="ARBA" id="ARBA00022527"/>
    </source>
</evidence>
<dbReference type="AlphaFoldDB" id="A0A8S1KDB5"/>
<evidence type="ECO:0000256" key="2">
    <source>
        <dbReference type="ARBA" id="ARBA00022679"/>
    </source>
</evidence>
<evidence type="ECO:0000256" key="3">
    <source>
        <dbReference type="ARBA" id="ARBA00022741"/>
    </source>
</evidence>
<keyword evidence="9" id="KW-1185">Reference proteome</keyword>
<dbReference type="PANTHER" id="PTHR24055">
    <property type="entry name" value="MITOGEN-ACTIVATED PROTEIN KINASE"/>
    <property type="match status" value="1"/>
</dbReference>
<feature type="domain" description="Protein kinase" evidence="7">
    <location>
        <begin position="17"/>
        <end position="307"/>
    </location>
</feature>
<dbReference type="CDD" id="cd07834">
    <property type="entry name" value="STKc_MAPK"/>
    <property type="match status" value="1"/>
</dbReference>
<gene>
    <name evidence="8" type="ORF">PSON_ATCC_30995.1.T0050293</name>
</gene>
<protein>
    <recommendedName>
        <fullName evidence="7">Protein kinase domain-containing protein</fullName>
    </recommendedName>
</protein>
<dbReference type="PROSITE" id="PS00107">
    <property type="entry name" value="PROTEIN_KINASE_ATP"/>
    <property type="match status" value="1"/>
</dbReference>
<keyword evidence="2" id="KW-0808">Transferase</keyword>
<dbReference type="PROSITE" id="PS50011">
    <property type="entry name" value="PROTEIN_KINASE_DOM"/>
    <property type="match status" value="1"/>
</dbReference>